<evidence type="ECO:0000313" key="3">
    <source>
        <dbReference type="Proteomes" id="UP001457282"/>
    </source>
</evidence>
<dbReference type="Proteomes" id="UP001457282">
    <property type="component" value="Unassembled WGS sequence"/>
</dbReference>
<accession>A0AAW1WEG8</accession>
<feature type="compositionally biased region" description="Pro residues" evidence="1">
    <location>
        <begin position="18"/>
        <end position="29"/>
    </location>
</feature>
<dbReference type="AlphaFoldDB" id="A0AAW1WEG8"/>
<organism evidence="2 3">
    <name type="scientific">Rubus argutus</name>
    <name type="common">Southern blackberry</name>
    <dbReference type="NCBI Taxonomy" id="59490"/>
    <lineage>
        <taxon>Eukaryota</taxon>
        <taxon>Viridiplantae</taxon>
        <taxon>Streptophyta</taxon>
        <taxon>Embryophyta</taxon>
        <taxon>Tracheophyta</taxon>
        <taxon>Spermatophyta</taxon>
        <taxon>Magnoliopsida</taxon>
        <taxon>eudicotyledons</taxon>
        <taxon>Gunneridae</taxon>
        <taxon>Pentapetalae</taxon>
        <taxon>rosids</taxon>
        <taxon>fabids</taxon>
        <taxon>Rosales</taxon>
        <taxon>Rosaceae</taxon>
        <taxon>Rosoideae</taxon>
        <taxon>Rosoideae incertae sedis</taxon>
        <taxon>Rubus</taxon>
    </lineage>
</organism>
<comment type="caution">
    <text evidence="2">The sequence shown here is derived from an EMBL/GenBank/DDBJ whole genome shotgun (WGS) entry which is preliminary data.</text>
</comment>
<keyword evidence="3" id="KW-1185">Reference proteome</keyword>
<gene>
    <name evidence="2" type="ORF">M0R45_030179</name>
</gene>
<sequence length="132" mass="14833">MAATCNSSSHLISSSPSPFTPTNPPPVPPSTHTKNQEPMLFHRGHSNIAIHCQDHHVSLSGHQHSTKPVLVFIDSQHHLFSTSNFGHPNHHKLTVLHQPQNQTTQHPVQNHNYSFQGNFSCRDYRQKLSISN</sequence>
<feature type="region of interest" description="Disordered" evidence="1">
    <location>
        <begin position="1"/>
        <end position="37"/>
    </location>
</feature>
<protein>
    <submittedName>
        <fullName evidence="2">Uncharacterized protein</fullName>
    </submittedName>
</protein>
<reference evidence="2 3" key="1">
    <citation type="journal article" date="2023" name="G3 (Bethesda)">
        <title>A chromosome-length genome assembly and annotation of blackberry (Rubus argutus, cv. 'Hillquist').</title>
        <authorList>
            <person name="Bruna T."/>
            <person name="Aryal R."/>
            <person name="Dudchenko O."/>
            <person name="Sargent D.J."/>
            <person name="Mead D."/>
            <person name="Buti M."/>
            <person name="Cavallini A."/>
            <person name="Hytonen T."/>
            <person name="Andres J."/>
            <person name="Pham M."/>
            <person name="Weisz D."/>
            <person name="Mascagni F."/>
            <person name="Usai G."/>
            <person name="Natali L."/>
            <person name="Bassil N."/>
            <person name="Fernandez G.E."/>
            <person name="Lomsadze A."/>
            <person name="Armour M."/>
            <person name="Olukolu B."/>
            <person name="Poorten T."/>
            <person name="Britton C."/>
            <person name="Davik J."/>
            <person name="Ashrafi H."/>
            <person name="Aiden E.L."/>
            <person name="Borodovsky M."/>
            <person name="Worthington M."/>
        </authorList>
    </citation>
    <scope>NUCLEOTIDE SEQUENCE [LARGE SCALE GENOMIC DNA]</scope>
    <source>
        <strain evidence="2">PI 553951</strain>
    </source>
</reference>
<name>A0AAW1WEG8_RUBAR</name>
<feature type="compositionally biased region" description="Low complexity" evidence="1">
    <location>
        <begin position="7"/>
        <end position="17"/>
    </location>
</feature>
<evidence type="ECO:0000313" key="2">
    <source>
        <dbReference type="EMBL" id="KAK9921677.1"/>
    </source>
</evidence>
<dbReference type="EMBL" id="JBEDUW010000006">
    <property type="protein sequence ID" value="KAK9921677.1"/>
    <property type="molecule type" value="Genomic_DNA"/>
</dbReference>
<evidence type="ECO:0000256" key="1">
    <source>
        <dbReference type="SAM" id="MobiDB-lite"/>
    </source>
</evidence>
<proteinExistence type="predicted"/>